<keyword evidence="3" id="KW-1185">Reference proteome</keyword>
<organism evidence="2 3">
    <name type="scientific">Oryzias latipes</name>
    <name type="common">Japanese rice fish</name>
    <name type="synonym">Japanese killifish</name>
    <dbReference type="NCBI Taxonomy" id="8090"/>
    <lineage>
        <taxon>Eukaryota</taxon>
        <taxon>Metazoa</taxon>
        <taxon>Chordata</taxon>
        <taxon>Craniata</taxon>
        <taxon>Vertebrata</taxon>
        <taxon>Euteleostomi</taxon>
        <taxon>Actinopterygii</taxon>
        <taxon>Neopterygii</taxon>
        <taxon>Teleostei</taxon>
        <taxon>Neoteleostei</taxon>
        <taxon>Acanthomorphata</taxon>
        <taxon>Ovalentaria</taxon>
        <taxon>Atherinomorphae</taxon>
        <taxon>Beloniformes</taxon>
        <taxon>Adrianichthyidae</taxon>
        <taxon>Oryziinae</taxon>
        <taxon>Oryzias</taxon>
    </lineage>
</organism>
<evidence type="ECO:0000313" key="2">
    <source>
        <dbReference type="Ensembl" id="ENSORLP00000038209.1"/>
    </source>
</evidence>
<reference evidence="2 3" key="1">
    <citation type="journal article" date="2007" name="Nature">
        <title>The medaka draft genome and insights into vertebrate genome evolution.</title>
        <authorList>
            <person name="Kasahara M."/>
            <person name="Naruse K."/>
            <person name="Sasaki S."/>
            <person name="Nakatani Y."/>
            <person name="Qu W."/>
            <person name="Ahsan B."/>
            <person name="Yamada T."/>
            <person name="Nagayasu Y."/>
            <person name="Doi K."/>
            <person name="Kasai Y."/>
            <person name="Jindo T."/>
            <person name="Kobayashi D."/>
            <person name="Shimada A."/>
            <person name="Toyoda A."/>
            <person name="Kuroki Y."/>
            <person name="Fujiyama A."/>
            <person name="Sasaki T."/>
            <person name="Shimizu A."/>
            <person name="Asakawa S."/>
            <person name="Shimizu N."/>
            <person name="Hashimoto S."/>
            <person name="Yang J."/>
            <person name="Lee Y."/>
            <person name="Matsushima K."/>
            <person name="Sugano S."/>
            <person name="Sakaizumi M."/>
            <person name="Narita T."/>
            <person name="Ohishi K."/>
            <person name="Haga S."/>
            <person name="Ohta F."/>
            <person name="Nomoto H."/>
            <person name="Nogata K."/>
            <person name="Morishita T."/>
            <person name="Endo T."/>
            <person name="Shin-I T."/>
            <person name="Takeda H."/>
            <person name="Morishita S."/>
            <person name="Kohara Y."/>
        </authorList>
    </citation>
    <scope>NUCLEOTIDE SEQUENCE [LARGE SCALE GENOMIC DNA]</scope>
    <source>
        <strain evidence="2 3">Hd-rR</strain>
    </source>
</reference>
<name>A0A3B3I267_ORYLA</name>
<dbReference type="PANTHER" id="PTHR33332">
    <property type="entry name" value="REVERSE TRANSCRIPTASE DOMAIN-CONTAINING PROTEIN"/>
    <property type="match status" value="1"/>
</dbReference>
<reference evidence="2" key="2">
    <citation type="submission" date="2025-08" db="UniProtKB">
        <authorList>
            <consortium name="Ensembl"/>
        </authorList>
    </citation>
    <scope>IDENTIFICATION</scope>
    <source>
        <strain evidence="2">Hd-rR</strain>
    </source>
</reference>
<dbReference type="Proteomes" id="UP000001038">
    <property type="component" value="Chromosome 3"/>
</dbReference>
<dbReference type="SUPFAM" id="SSF56672">
    <property type="entry name" value="DNA/RNA polymerases"/>
    <property type="match status" value="1"/>
</dbReference>
<dbReference type="InParanoid" id="A0A3B3I267"/>
<dbReference type="AlphaFoldDB" id="A0A3B3I267"/>
<accession>A0A3B3I267</accession>
<dbReference type="Ensembl" id="ENSORLT00000033577.1">
    <property type="protein sequence ID" value="ENSORLP00000038209.1"/>
    <property type="gene ID" value="ENSORLG00000023378.1"/>
</dbReference>
<dbReference type="Pfam" id="PF00078">
    <property type="entry name" value="RVT_1"/>
    <property type="match status" value="1"/>
</dbReference>
<proteinExistence type="predicted"/>
<dbReference type="CDD" id="cd01650">
    <property type="entry name" value="RT_nLTR_like"/>
    <property type="match status" value="1"/>
</dbReference>
<dbReference type="InterPro" id="IPR000477">
    <property type="entry name" value="RT_dom"/>
</dbReference>
<dbReference type="InterPro" id="IPR043502">
    <property type="entry name" value="DNA/RNA_pol_sf"/>
</dbReference>
<evidence type="ECO:0000313" key="3">
    <source>
        <dbReference type="Proteomes" id="UP000001038"/>
    </source>
</evidence>
<sequence>MSGIVPHSLKIASITSVFKNPGLDPNNFNNLRPISKLPLISKFLEKTVALQLRAHLSSENIYENFQSGFCPLHSTETALLKITNDLLLASDSGSLSILLDLTAAFDTIFHNILIHRLQTIGISHIPLSWFSSYLSDHSQFIQIKPHTNPFTLSAGIPQGSVLGPILFIIYILPLGSLFHKHNINFHCYADDTQLYISTKPSSSLPPSSLTLCLQEIHSWFASNFPQLYSSKTELLLVGTSSTIFKSNNFSISINDFSVLPSPHVKSLGVILDSSLSFQSHINNITRSAYFHLRNISRLRPSITPHTTGVLVHCLVTSRIDYCNSLLFGLPNKTLKTQQLLQNPAARIITRTPLSHHITPILQNLHWLPIKQRISFKIFLKTFKAVHNLAPPYFSDLHISIPSRSLRFTSSLQLHVPPARLATMGGIAFSRSAPPAMEFSSLQIYAIPTCCHCSNPNSRHISSNNHTVTPFS</sequence>
<protein>
    <recommendedName>
        <fullName evidence="1">Reverse transcriptase domain-containing protein</fullName>
    </recommendedName>
</protein>
<feature type="domain" description="Reverse transcriptase" evidence="1">
    <location>
        <begin position="1"/>
        <end position="271"/>
    </location>
</feature>
<dbReference type="GeneTree" id="ENSGT01150000286909"/>
<evidence type="ECO:0000259" key="1">
    <source>
        <dbReference type="PROSITE" id="PS50878"/>
    </source>
</evidence>
<reference evidence="2" key="3">
    <citation type="submission" date="2025-09" db="UniProtKB">
        <authorList>
            <consortium name="Ensembl"/>
        </authorList>
    </citation>
    <scope>IDENTIFICATION</scope>
    <source>
        <strain evidence="2">Hd-rR</strain>
    </source>
</reference>
<dbReference type="Bgee" id="ENSORLG00000023378">
    <property type="expression patterns" value="Expressed in heart and 1 other cell type or tissue"/>
</dbReference>
<dbReference type="PROSITE" id="PS50878">
    <property type="entry name" value="RT_POL"/>
    <property type="match status" value="1"/>
</dbReference>